<protein>
    <submittedName>
        <fullName evidence="3">Ras-GEF domain-containing protein</fullName>
    </submittedName>
</protein>
<dbReference type="WBParaSite" id="SCUD_0001148001-mRNA-1">
    <property type="protein sequence ID" value="SCUD_0001148001-mRNA-1"/>
    <property type="gene ID" value="SCUD_0001148001"/>
</dbReference>
<dbReference type="AlphaFoldDB" id="A0A183K8Z9"/>
<dbReference type="Proteomes" id="UP000279833">
    <property type="component" value="Unassembled WGS sequence"/>
</dbReference>
<name>A0A183K8Z9_9TREM</name>
<keyword evidence="2" id="KW-1185">Reference proteome</keyword>
<sequence length="187" mass="21146">MRTQLDTSPSTLESKHVGCASAAQLYTMMQNMFSAITDLSTNVELLLEKFSEREHPHQFDCGLSSQQFPSSSEVELQTLDTGLQQKETRNRFVRSSILKLYTFSGLTSNEHLISKKTELKTIMDNLETQLKPAYLDHEPPYVLLDSLTDKSITESKCKNDKSLQMTKTVRWAHPISQSRMLTVLAAG</sequence>
<reference evidence="3" key="1">
    <citation type="submission" date="2016-06" db="UniProtKB">
        <authorList>
            <consortium name="WormBaseParasite"/>
        </authorList>
    </citation>
    <scope>IDENTIFICATION</scope>
</reference>
<evidence type="ECO:0000313" key="3">
    <source>
        <dbReference type="WBParaSite" id="SCUD_0001148001-mRNA-1"/>
    </source>
</evidence>
<dbReference type="EMBL" id="UZAK01034441">
    <property type="protein sequence ID" value="VDP44792.1"/>
    <property type="molecule type" value="Genomic_DNA"/>
</dbReference>
<reference evidence="1 2" key="2">
    <citation type="submission" date="2018-11" db="EMBL/GenBank/DDBJ databases">
        <authorList>
            <consortium name="Pathogen Informatics"/>
        </authorList>
    </citation>
    <scope>NUCLEOTIDE SEQUENCE [LARGE SCALE GENOMIC DNA]</scope>
    <source>
        <strain evidence="1">Dakar</strain>
        <strain evidence="2">Dakar, Senegal</strain>
    </source>
</reference>
<proteinExistence type="predicted"/>
<evidence type="ECO:0000313" key="2">
    <source>
        <dbReference type="Proteomes" id="UP000279833"/>
    </source>
</evidence>
<accession>A0A183K8Z9</accession>
<evidence type="ECO:0000313" key="1">
    <source>
        <dbReference type="EMBL" id="VDP44792.1"/>
    </source>
</evidence>
<organism evidence="3">
    <name type="scientific">Schistosoma curassoni</name>
    <dbReference type="NCBI Taxonomy" id="6186"/>
    <lineage>
        <taxon>Eukaryota</taxon>
        <taxon>Metazoa</taxon>
        <taxon>Spiralia</taxon>
        <taxon>Lophotrochozoa</taxon>
        <taxon>Platyhelminthes</taxon>
        <taxon>Trematoda</taxon>
        <taxon>Digenea</taxon>
        <taxon>Strigeidida</taxon>
        <taxon>Schistosomatoidea</taxon>
        <taxon>Schistosomatidae</taxon>
        <taxon>Schistosoma</taxon>
    </lineage>
</organism>
<gene>
    <name evidence="1" type="ORF">SCUD_LOCUS11480</name>
</gene>